<organism evidence="9 10">
    <name type="scientific">Scopulibacillus darangshiensis</name>
    <dbReference type="NCBI Taxonomy" id="442528"/>
    <lineage>
        <taxon>Bacteria</taxon>
        <taxon>Bacillati</taxon>
        <taxon>Bacillota</taxon>
        <taxon>Bacilli</taxon>
        <taxon>Bacillales</taxon>
        <taxon>Sporolactobacillaceae</taxon>
        <taxon>Scopulibacillus</taxon>
    </lineage>
</organism>
<feature type="transmembrane region" description="Helical" evidence="8">
    <location>
        <begin position="186"/>
        <end position="207"/>
    </location>
</feature>
<evidence type="ECO:0000256" key="5">
    <source>
        <dbReference type="ARBA" id="ARBA00022692"/>
    </source>
</evidence>
<feature type="transmembrane region" description="Helical" evidence="8">
    <location>
        <begin position="96"/>
        <end position="115"/>
    </location>
</feature>
<evidence type="ECO:0000256" key="2">
    <source>
        <dbReference type="ARBA" id="ARBA00008821"/>
    </source>
</evidence>
<dbReference type="PANTHER" id="PTHR42810">
    <property type="entry name" value="PURINE PERMEASE C1399.01C-RELATED"/>
    <property type="match status" value="1"/>
</dbReference>
<dbReference type="InterPro" id="IPR006042">
    <property type="entry name" value="Xan_ur_permease"/>
</dbReference>
<keyword evidence="5 8" id="KW-0812">Transmembrane</keyword>
<feature type="transmembrane region" description="Helical" evidence="8">
    <location>
        <begin position="309"/>
        <end position="327"/>
    </location>
</feature>
<proteinExistence type="inferred from homology"/>
<keyword evidence="6 8" id="KW-1133">Transmembrane helix</keyword>
<feature type="transmembrane region" description="Helical" evidence="8">
    <location>
        <begin position="162"/>
        <end position="179"/>
    </location>
</feature>
<keyword evidence="4" id="KW-1003">Cell membrane</keyword>
<feature type="transmembrane region" description="Helical" evidence="8">
    <location>
        <begin position="333"/>
        <end position="355"/>
    </location>
</feature>
<gene>
    <name evidence="9" type="ORF">EV207_1301</name>
</gene>
<dbReference type="Proteomes" id="UP000295416">
    <property type="component" value="Unassembled WGS sequence"/>
</dbReference>
<dbReference type="EMBL" id="SLXK01000030">
    <property type="protein sequence ID" value="TCP23484.1"/>
    <property type="molecule type" value="Genomic_DNA"/>
</dbReference>
<dbReference type="GO" id="GO:0042907">
    <property type="term" value="F:xanthine transmembrane transporter activity"/>
    <property type="evidence" value="ECO:0007669"/>
    <property type="project" value="TreeGrafter"/>
</dbReference>
<evidence type="ECO:0000256" key="7">
    <source>
        <dbReference type="ARBA" id="ARBA00023136"/>
    </source>
</evidence>
<comment type="caution">
    <text evidence="9">The sequence shown here is derived from an EMBL/GenBank/DDBJ whole genome shotgun (WGS) entry which is preliminary data.</text>
</comment>
<reference evidence="9 10" key="1">
    <citation type="submission" date="2019-03" db="EMBL/GenBank/DDBJ databases">
        <title>Genomic Encyclopedia of Type Strains, Phase IV (KMG-IV): sequencing the most valuable type-strain genomes for metagenomic binning, comparative biology and taxonomic classification.</title>
        <authorList>
            <person name="Goeker M."/>
        </authorList>
    </citation>
    <scope>NUCLEOTIDE SEQUENCE [LARGE SCALE GENOMIC DNA]</scope>
    <source>
        <strain evidence="9 10">DSM 19377</strain>
    </source>
</reference>
<feature type="transmembrane region" description="Helical" evidence="8">
    <location>
        <begin position="43"/>
        <end position="63"/>
    </location>
</feature>
<dbReference type="InterPro" id="IPR006043">
    <property type="entry name" value="NCS2"/>
</dbReference>
<evidence type="ECO:0000313" key="9">
    <source>
        <dbReference type="EMBL" id="TCP23484.1"/>
    </source>
</evidence>
<feature type="transmembrane region" description="Helical" evidence="8">
    <location>
        <begin position="12"/>
        <end position="37"/>
    </location>
</feature>
<dbReference type="PROSITE" id="PS01116">
    <property type="entry name" value="XANTH_URACIL_PERMASE"/>
    <property type="match status" value="1"/>
</dbReference>
<evidence type="ECO:0000313" key="10">
    <source>
        <dbReference type="Proteomes" id="UP000295416"/>
    </source>
</evidence>
<dbReference type="GO" id="GO:0005886">
    <property type="term" value="C:plasma membrane"/>
    <property type="evidence" value="ECO:0007669"/>
    <property type="project" value="UniProtKB-SubCell"/>
</dbReference>
<evidence type="ECO:0000256" key="3">
    <source>
        <dbReference type="ARBA" id="ARBA00022448"/>
    </source>
</evidence>
<evidence type="ECO:0000256" key="6">
    <source>
        <dbReference type="ARBA" id="ARBA00022989"/>
    </source>
</evidence>
<feature type="transmembrane region" description="Helical" evidence="8">
    <location>
        <begin position="70"/>
        <end position="90"/>
    </location>
</feature>
<protein>
    <submittedName>
        <fullName evidence="9">Xanthine permease</fullName>
    </submittedName>
</protein>
<dbReference type="NCBIfam" id="TIGR03173">
    <property type="entry name" value="pbuX"/>
    <property type="match status" value="1"/>
</dbReference>
<sequence length="446" mass="47228">METGKQPGKVLSLGFQHVLAMYAGAVIVPLIIGGAMGLSAQELAYLVSIDLAASGLATLLQVWKNKFFGIGLPVVLGCSFTGVAPMIAIGKEYGLSGIYGAIIASGIIILVLSTFFSKIIKLFPPVVIGTVVTVIGVTLIPVAINNMAGGQGASDFGSPKNLILSFSVLLLIILMNRFFKGFIRAISILIGLIAGTVAAYFMGMIDLGSVQDSAWYRIIEPLHFSTPSFHISAIITMTIVAIVSLIESTGVFFALSEICDQPLDEKSLERGYRSEGLAVIIGGLFNAFPYTTFSQNVGLIQLTKVKSRTVIAVCGIFLIVLGFIPKISTLTTLIPNAVLGGAMIAMFGMVVASGVRMLSKVDFNRQDNLLIIACSIGLGLGVTVQPDLFAKLPIGVQIITNNGIVAGSMTAIILNLIFNTGRKVKTSKAKSKVQSQVHIEKQVQIR</sequence>
<dbReference type="AlphaFoldDB" id="A0A4R2NQ43"/>
<feature type="transmembrane region" description="Helical" evidence="8">
    <location>
        <begin position="398"/>
        <end position="418"/>
    </location>
</feature>
<dbReference type="InterPro" id="IPR017588">
    <property type="entry name" value="UacT-like"/>
</dbReference>
<evidence type="ECO:0000256" key="8">
    <source>
        <dbReference type="SAM" id="Phobius"/>
    </source>
</evidence>
<evidence type="ECO:0000256" key="1">
    <source>
        <dbReference type="ARBA" id="ARBA00004651"/>
    </source>
</evidence>
<dbReference type="Pfam" id="PF00860">
    <property type="entry name" value="Xan_ur_permease"/>
    <property type="match status" value="1"/>
</dbReference>
<keyword evidence="3" id="KW-0813">Transport</keyword>
<accession>A0A4R2NQ43</accession>
<dbReference type="RefSeq" id="WP_132747290.1">
    <property type="nucleotide sequence ID" value="NZ_SLXK01000030.1"/>
</dbReference>
<dbReference type="NCBIfam" id="TIGR00801">
    <property type="entry name" value="ncs2"/>
    <property type="match status" value="1"/>
</dbReference>
<keyword evidence="7 8" id="KW-0472">Membrane</keyword>
<comment type="similarity">
    <text evidence="2">Belongs to the nucleobase:cation symporter-2 (NCS2) (TC 2.A.40) family.</text>
</comment>
<name>A0A4R2NQ43_9BACL</name>
<comment type="subcellular location">
    <subcellularLocation>
        <location evidence="1">Cell membrane</location>
        <topology evidence="1">Multi-pass membrane protein</topology>
    </subcellularLocation>
</comment>
<dbReference type="PANTHER" id="PTHR42810:SF4">
    <property type="entry name" value="URIC ACID TRANSPORTER UACT"/>
    <property type="match status" value="1"/>
</dbReference>
<dbReference type="NCBIfam" id="NF037981">
    <property type="entry name" value="NCS2_1"/>
    <property type="match status" value="1"/>
</dbReference>
<feature type="transmembrane region" description="Helical" evidence="8">
    <location>
        <begin position="227"/>
        <end position="246"/>
    </location>
</feature>
<feature type="transmembrane region" description="Helical" evidence="8">
    <location>
        <begin position="122"/>
        <end position="142"/>
    </location>
</feature>
<evidence type="ECO:0000256" key="4">
    <source>
        <dbReference type="ARBA" id="ARBA00022475"/>
    </source>
</evidence>
<dbReference type="OrthoDB" id="9805749at2"/>
<keyword evidence="10" id="KW-1185">Reference proteome</keyword>